<organism evidence="2 3">
    <name type="scientific">Rotaria magnacalcarata</name>
    <dbReference type="NCBI Taxonomy" id="392030"/>
    <lineage>
        <taxon>Eukaryota</taxon>
        <taxon>Metazoa</taxon>
        <taxon>Spiralia</taxon>
        <taxon>Gnathifera</taxon>
        <taxon>Rotifera</taxon>
        <taxon>Eurotatoria</taxon>
        <taxon>Bdelloidea</taxon>
        <taxon>Philodinida</taxon>
        <taxon>Philodinidae</taxon>
        <taxon>Rotaria</taxon>
    </lineage>
</organism>
<gene>
    <name evidence="2" type="ORF">SMN809_LOCUS80307</name>
</gene>
<protein>
    <submittedName>
        <fullName evidence="2">Uncharacterized protein</fullName>
    </submittedName>
</protein>
<dbReference type="EMBL" id="CAJOBI010344932">
    <property type="protein sequence ID" value="CAF5217058.1"/>
    <property type="molecule type" value="Genomic_DNA"/>
</dbReference>
<dbReference type="Proteomes" id="UP000676336">
    <property type="component" value="Unassembled WGS sequence"/>
</dbReference>
<name>A0A8S3JFA3_9BILA</name>
<evidence type="ECO:0000313" key="2">
    <source>
        <dbReference type="EMBL" id="CAF5217058.1"/>
    </source>
</evidence>
<keyword evidence="1" id="KW-1133">Transmembrane helix</keyword>
<feature type="non-terminal residue" evidence="2">
    <location>
        <position position="1"/>
    </location>
</feature>
<comment type="caution">
    <text evidence="2">The sequence shown here is derived from an EMBL/GenBank/DDBJ whole genome shotgun (WGS) entry which is preliminary data.</text>
</comment>
<proteinExistence type="predicted"/>
<evidence type="ECO:0000256" key="1">
    <source>
        <dbReference type="SAM" id="Phobius"/>
    </source>
</evidence>
<evidence type="ECO:0000313" key="3">
    <source>
        <dbReference type="Proteomes" id="UP000676336"/>
    </source>
</evidence>
<reference evidence="2" key="1">
    <citation type="submission" date="2021-02" db="EMBL/GenBank/DDBJ databases">
        <authorList>
            <person name="Nowell W R."/>
        </authorList>
    </citation>
    <scope>NUCLEOTIDE SEQUENCE</scope>
</reference>
<accession>A0A8S3JFA3</accession>
<keyword evidence="1" id="KW-0812">Transmembrane</keyword>
<feature type="transmembrane region" description="Helical" evidence="1">
    <location>
        <begin position="24"/>
        <end position="47"/>
    </location>
</feature>
<dbReference type="AlphaFoldDB" id="A0A8S3JFA3"/>
<sequence>LNPISTFRLNRHMLLKFELLPYEMLLVFLVLDSTTYACLGSSLYAGFGLSRCRCLGKFQRL</sequence>
<keyword evidence="1" id="KW-0472">Membrane</keyword>